<dbReference type="RefSeq" id="WP_036680368.1">
    <property type="nucleotide sequence ID" value="NZ_JNVM01000008.1"/>
</dbReference>
<organism evidence="1 2">
    <name type="scientific">Paenibacillus tyrfis</name>
    <dbReference type="NCBI Taxonomy" id="1501230"/>
    <lineage>
        <taxon>Bacteria</taxon>
        <taxon>Bacillati</taxon>
        <taxon>Bacillota</taxon>
        <taxon>Bacilli</taxon>
        <taxon>Bacillales</taxon>
        <taxon>Paenibacillaceae</taxon>
        <taxon>Paenibacillus</taxon>
    </lineage>
</organism>
<evidence type="ECO:0000313" key="2">
    <source>
        <dbReference type="Proteomes" id="UP000028123"/>
    </source>
</evidence>
<comment type="caution">
    <text evidence="1">The sequence shown here is derived from an EMBL/GenBank/DDBJ whole genome shotgun (WGS) entry which is preliminary data.</text>
</comment>
<accession>A0A081P5J0</accession>
<gene>
    <name evidence="1" type="ORF">ET33_35835</name>
</gene>
<protein>
    <submittedName>
        <fullName evidence="1">Uncharacterized protein</fullName>
    </submittedName>
</protein>
<sequence>MASRTVLPTPDELKRRLLTLAALDMILCPEEWLRYHTFIPNWAPNVSLAKIDNGAGDHLFVLFAPEGVILKGFDHESELSPHARDEYAVWPGIYDGAPEALLAFLEDEALEKEDVTFCIWRETGDSQWRTGKVRMPKGADDGSDFLLGAICETPEDYADWAEGYFDMPIPIEPVKALYEAPAISVEAIRSLNPERNVEEALPELEALGITVTDRGRLS</sequence>
<dbReference type="EMBL" id="JNVM01000008">
    <property type="protein sequence ID" value="KEQ25963.1"/>
    <property type="molecule type" value="Genomic_DNA"/>
</dbReference>
<reference evidence="1 2" key="1">
    <citation type="submission" date="2014-06" db="EMBL/GenBank/DDBJ databases">
        <title>Draft genome sequence of Paenibacillus sp. MSt1.</title>
        <authorList>
            <person name="Aw Y.K."/>
            <person name="Ong K.S."/>
            <person name="Gan H.M."/>
            <person name="Lee S.M."/>
        </authorList>
    </citation>
    <scope>NUCLEOTIDE SEQUENCE [LARGE SCALE GENOMIC DNA]</scope>
    <source>
        <strain evidence="1 2">MSt1</strain>
    </source>
</reference>
<name>A0A081P5J0_9BACL</name>
<proteinExistence type="predicted"/>
<dbReference type="AlphaFoldDB" id="A0A081P5J0"/>
<dbReference type="eggNOG" id="ENOG502ZAKW">
    <property type="taxonomic scope" value="Bacteria"/>
</dbReference>
<dbReference type="Proteomes" id="UP000028123">
    <property type="component" value="Unassembled WGS sequence"/>
</dbReference>
<dbReference type="OrthoDB" id="361945at2"/>
<keyword evidence="2" id="KW-1185">Reference proteome</keyword>
<evidence type="ECO:0000313" key="1">
    <source>
        <dbReference type="EMBL" id="KEQ25963.1"/>
    </source>
</evidence>